<proteinExistence type="predicted"/>
<dbReference type="EMBL" id="CP000390">
    <property type="protein sequence ID" value="ABG64347.1"/>
    <property type="molecule type" value="Genomic_DNA"/>
</dbReference>
<dbReference type="SUPFAM" id="SSF53850">
    <property type="entry name" value="Periplasmic binding protein-like II"/>
    <property type="match status" value="1"/>
</dbReference>
<dbReference type="AlphaFoldDB" id="Q11E28"/>
<name>Q11E28_CHESB</name>
<dbReference type="OrthoDB" id="6628089at2"/>
<protein>
    <submittedName>
        <fullName evidence="1">ABC-type phosphate/phosphonate transport system periplasmic component-like protein</fullName>
    </submittedName>
</protein>
<reference evidence="1" key="1">
    <citation type="submission" date="2006-06" db="EMBL/GenBank/DDBJ databases">
        <title>Complete sequence of chromosome of Chelativorans sp. BNC1.</title>
        <authorList>
            <consortium name="US DOE Joint Genome Institute"/>
            <person name="Copeland A."/>
            <person name="Lucas S."/>
            <person name="Lapidus A."/>
            <person name="Barry K."/>
            <person name="Detter J.C."/>
            <person name="Glavina del Rio T."/>
            <person name="Hammon N."/>
            <person name="Israni S."/>
            <person name="Dalin E."/>
            <person name="Tice H."/>
            <person name="Pitluck S."/>
            <person name="Chertkov O."/>
            <person name="Brettin T."/>
            <person name="Bruce D."/>
            <person name="Han C."/>
            <person name="Tapia R."/>
            <person name="Gilna P."/>
            <person name="Schmutz J."/>
            <person name="Larimer F."/>
            <person name="Land M."/>
            <person name="Hauser L."/>
            <person name="Kyrpides N."/>
            <person name="Mikhailova N."/>
            <person name="Richardson P."/>
        </authorList>
    </citation>
    <scope>NUCLEOTIDE SEQUENCE</scope>
    <source>
        <strain evidence="1">BNC1</strain>
    </source>
</reference>
<evidence type="ECO:0000313" key="1">
    <source>
        <dbReference type="EMBL" id="ABG64347.1"/>
    </source>
</evidence>
<dbReference type="PANTHER" id="PTHR35841:SF1">
    <property type="entry name" value="PHOSPHONATES-BINDING PERIPLASMIC PROTEIN"/>
    <property type="match status" value="1"/>
</dbReference>
<organism evidence="1">
    <name type="scientific">Chelativorans sp. (strain BNC1)</name>
    <dbReference type="NCBI Taxonomy" id="266779"/>
    <lineage>
        <taxon>Bacteria</taxon>
        <taxon>Pseudomonadati</taxon>
        <taxon>Pseudomonadota</taxon>
        <taxon>Alphaproteobacteria</taxon>
        <taxon>Hyphomicrobiales</taxon>
        <taxon>Phyllobacteriaceae</taxon>
        <taxon>Chelativorans</taxon>
    </lineage>
</organism>
<dbReference type="KEGG" id="mes:Meso_2975"/>
<dbReference type="HOGENOM" id="CLU_051472_8_0_5"/>
<dbReference type="STRING" id="266779.Meso_2975"/>
<dbReference type="PANTHER" id="PTHR35841">
    <property type="entry name" value="PHOSPHONATES-BINDING PERIPLASMIC PROTEIN"/>
    <property type="match status" value="1"/>
</dbReference>
<gene>
    <name evidence="1" type="ordered locus">Meso_2975</name>
</gene>
<dbReference type="eggNOG" id="COG3221">
    <property type="taxonomic scope" value="Bacteria"/>
</dbReference>
<sequence>MLVASSRMYNVAPEVRSLWDGFFDWLSRQADADLEIVAHDAPAPLSELWQRPDLGAVFMCGYPFISMAPELRPIALAAPVALAAWSQAKPLYASHIVVAANNAAKTPKDLFGMTFGWTVRDSQSGYHALRRFLLEGFSSEFRDALPPAKGPFLNPTGIIQAVREGLVDAGPVDAYAFELLRVHAPEKISGVKVIATTPSTPCPLLIASRGTPHSLSDNLRNALLSAHEDAEGAKWLESLQLRRFAEVAIDDYAILAEYPGRIELESLHAW</sequence>
<dbReference type="Pfam" id="PF12974">
    <property type="entry name" value="Phosphonate-bd"/>
    <property type="match status" value="1"/>
</dbReference>
<dbReference type="Gene3D" id="3.40.190.10">
    <property type="entry name" value="Periplasmic binding protein-like II"/>
    <property type="match status" value="2"/>
</dbReference>
<accession>Q11E28</accession>